<dbReference type="AlphaFoldDB" id="A0A165SUH8"/>
<evidence type="ECO:0000313" key="3">
    <source>
        <dbReference type="Proteomes" id="UP000076761"/>
    </source>
</evidence>
<feature type="region of interest" description="Disordered" evidence="1">
    <location>
        <begin position="1"/>
        <end position="84"/>
    </location>
</feature>
<organism evidence="2 3">
    <name type="scientific">Neolentinus lepideus HHB14362 ss-1</name>
    <dbReference type="NCBI Taxonomy" id="1314782"/>
    <lineage>
        <taxon>Eukaryota</taxon>
        <taxon>Fungi</taxon>
        <taxon>Dikarya</taxon>
        <taxon>Basidiomycota</taxon>
        <taxon>Agaricomycotina</taxon>
        <taxon>Agaricomycetes</taxon>
        <taxon>Gloeophyllales</taxon>
        <taxon>Gloeophyllaceae</taxon>
        <taxon>Neolentinus</taxon>
    </lineage>
</organism>
<dbReference type="InParanoid" id="A0A165SUH8"/>
<accession>A0A165SUH8</accession>
<reference evidence="2 3" key="1">
    <citation type="journal article" date="2016" name="Mol. Biol. Evol.">
        <title>Comparative Genomics of Early-Diverging Mushroom-Forming Fungi Provides Insights into the Origins of Lignocellulose Decay Capabilities.</title>
        <authorList>
            <person name="Nagy L.G."/>
            <person name="Riley R."/>
            <person name="Tritt A."/>
            <person name="Adam C."/>
            <person name="Daum C."/>
            <person name="Floudas D."/>
            <person name="Sun H."/>
            <person name="Yadav J.S."/>
            <person name="Pangilinan J."/>
            <person name="Larsson K.H."/>
            <person name="Matsuura K."/>
            <person name="Barry K."/>
            <person name="Labutti K."/>
            <person name="Kuo R."/>
            <person name="Ohm R.A."/>
            <person name="Bhattacharya S.S."/>
            <person name="Shirouzu T."/>
            <person name="Yoshinaga Y."/>
            <person name="Martin F.M."/>
            <person name="Grigoriev I.V."/>
            <person name="Hibbett D.S."/>
        </authorList>
    </citation>
    <scope>NUCLEOTIDE SEQUENCE [LARGE SCALE GENOMIC DNA]</scope>
    <source>
        <strain evidence="2 3">HHB14362 ss-1</strain>
    </source>
</reference>
<evidence type="ECO:0000256" key="1">
    <source>
        <dbReference type="SAM" id="MobiDB-lite"/>
    </source>
</evidence>
<feature type="compositionally biased region" description="Basic residues" evidence="1">
    <location>
        <begin position="61"/>
        <end position="71"/>
    </location>
</feature>
<dbReference type="Proteomes" id="UP000076761">
    <property type="component" value="Unassembled WGS sequence"/>
</dbReference>
<proteinExistence type="predicted"/>
<keyword evidence="3" id="KW-1185">Reference proteome</keyword>
<feature type="compositionally biased region" description="Low complexity" evidence="1">
    <location>
        <begin position="11"/>
        <end position="23"/>
    </location>
</feature>
<gene>
    <name evidence="2" type="ORF">NEOLEDRAFT_1133208</name>
</gene>
<protein>
    <submittedName>
        <fullName evidence="2">Uncharacterized protein</fullName>
    </submittedName>
</protein>
<evidence type="ECO:0000313" key="2">
    <source>
        <dbReference type="EMBL" id="KZT25698.1"/>
    </source>
</evidence>
<dbReference type="EMBL" id="KV425570">
    <property type="protein sequence ID" value="KZT25698.1"/>
    <property type="molecule type" value="Genomic_DNA"/>
</dbReference>
<sequence>MGGLEVPTQMSVSQQSQAPGVPSSQPPPSPCVHPKYGRVEPLTYPFTSHSMSPTPAPPIPRKPKYRPRAPIRKPTTGKPVKPVR</sequence>
<name>A0A165SUH8_9AGAM</name>